<dbReference type="GO" id="GO:0000725">
    <property type="term" value="P:recombinational repair"/>
    <property type="evidence" value="ECO:0007669"/>
    <property type="project" value="TreeGrafter"/>
</dbReference>
<dbReference type="InterPro" id="IPR013986">
    <property type="entry name" value="DExx_box_DNA_helicase_dom_sf"/>
</dbReference>
<sequence length="553" mass="64548">MDISVAIELESSISEIPVDENFKLYAGPGAGKTTFLTNHIRHILKSSRKLKKTRQIACITYTNTAVNTLVKRLEGCTDSTEVSTIHSFCYKYIVKPYMRLLNEDSIPLDKIDGHEEIKLRRSQLREFKSSSQQLHFNDDKYLVEALGKLKWVLEDGEPVLKFLRYTDGRIGEYSIKKNSYILYKQLHWSEGKLSHDDVLYFAYRIIKEKPDVLEIIRARFPYILIDEFQDTSPIQTEIIKMIGERETYVGVIGDICQSIYSFQGANVDLFREFTLDDMKVYILSGNRRSTNQIINVLNHMRERVDFKQHSPTDLEGQAPIILIGDKSRLDSFLKDKFEKVMFLSYKNINHTNVNILVEDSDGDRSWRIYYLVQSLELAKNLDMKQAIKFMRQAYRKIEEFTEKEALERLRRLFDSYDDFQNKNITHLHNEYIVGHYQVSGKITRGRVKALYDGLTYKHLVTQIKNTETGSIDFKTIHQSKGEEFDTVCITLPSENEGKELDFLINPDMNKESHRVYYVAMSRAQYKLIIKLETVSEENKSKLEKIGFEIVQVT</sequence>
<dbReference type="RefSeq" id="WP_035665102.1">
    <property type="nucleotide sequence ID" value="NZ_BAUV01000020.1"/>
</dbReference>
<dbReference type="eggNOG" id="COG0210">
    <property type="taxonomic scope" value="Bacteria"/>
</dbReference>
<feature type="binding site" evidence="10">
    <location>
        <begin position="26"/>
        <end position="33"/>
    </location>
    <ligand>
        <name>ATP</name>
        <dbReference type="ChEBI" id="CHEBI:30616"/>
    </ligand>
</feature>
<proteinExistence type="inferred from homology"/>
<keyword evidence="13" id="KW-1185">Reference proteome</keyword>
<dbReference type="EC" id="5.6.2.4" evidence="8"/>
<evidence type="ECO:0000256" key="7">
    <source>
        <dbReference type="ARBA" id="ARBA00034617"/>
    </source>
</evidence>
<dbReference type="Pfam" id="PF13361">
    <property type="entry name" value="UvrD_C"/>
    <property type="match status" value="1"/>
</dbReference>
<dbReference type="PANTHER" id="PTHR11070:SF3">
    <property type="entry name" value="DNA 3'-5' HELICASE"/>
    <property type="match status" value="1"/>
</dbReference>
<dbReference type="AlphaFoldDB" id="W4QTX5"/>
<evidence type="ECO:0000256" key="10">
    <source>
        <dbReference type="PROSITE-ProRule" id="PRU00560"/>
    </source>
</evidence>
<comment type="catalytic activity">
    <reaction evidence="7">
        <text>Couples ATP hydrolysis with the unwinding of duplex DNA by translocating in the 3'-5' direction.</text>
        <dbReference type="EC" id="5.6.2.4"/>
    </reaction>
</comment>
<evidence type="ECO:0000256" key="1">
    <source>
        <dbReference type="ARBA" id="ARBA00009922"/>
    </source>
</evidence>
<dbReference type="GO" id="GO:0003677">
    <property type="term" value="F:DNA binding"/>
    <property type="evidence" value="ECO:0007669"/>
    <property type="project" value="UniProtKB-KW"/>
</dbReference>
<dbReference type="Pfam" id="PF00580">
    <property type="entry name" value="UvrD-helicase"/>
    <property type="match status" value="1"/>
</dbReference>
<evidence type="ECO:0000256" key="3">
    <source>
        <dbReference type="ARBA" id="ARBA00022801"/>
    </source>
</evidence>
<keyword evidence="6" id="KW-0413">Isomerase</keyword>
<dbReference type="Gene3D" id="3.40.50.300">
    <property type="entry name" value="P-loop containing nucleotide triphosphate hydrolases"/>
    <property type="match status" value="2"/>
</dbReference>
<protein>
    <recommendedName>
        <fullName evidence="8">DNA 3'-5' helicase</fullName>
        <ecNumber evidence="8">5.6.2.4</ecNumber>
    </recommendedName>
</protein>
<dbReference type="GO" id="GO:0016887">
    <property type="term" value="F:ATP hydrolysis activity"/>
    <property type="evidence" value="ECO:0007669"/>
    <property type="project" value="RHEA"/>
</dbReference>
<dbReference type="InterPro" id="IPR014017">
    <property type="entry name" value="DNA_helicase_UvrD-like_C"/>
</dbReference>
<evidence type="ECO:0000259" key="11">
    <source>
        <dbReference type="PROSITE" id="PS51198"/>
    </source>
</evidence>
<evidence type="ECO:0000256" key="9">
    <source>
        <dbReference type="ARBA" id="ARBA00048988"/>
    </source>
</evidence>
<accession>W4QTX5</accession>
<dbReference type="CDD" id="cd17932">
    <property type="entry name" value="DEXQc_UvrD"/>
    <property type="match status" value="1"/>
</dbReference>
<dbReference type="Proteomes" id="UP000018896">
    <property type="component" value="Unassembled WGS sequence"/>
</dbReference>
<dbReference type="Gene3D" id="1.10.10.160">
    <property type="match status" value="1"/>
</dbReference>
<dbReference type="STRING" id="1236973.JCM9157_2732"/>
<evidence type="ECO:0000313" key="12">
    <source>
        <dbReference type="EMBL" id="GAE35615.1"/>
    </source>
</evidence>
<comment type="catalytic activity">
    <reaction evidence="9">
        <text>ATP + H2O = ADP + phosphate + H(+)</text>
        <dbReference type="Rhea" id="RHEA:13065"/>
        <dbReference type="ChEBI" id="CHEBI:15377"/>
        <dbReference type="ChEBI" id="CHEBI:15378"/>
        <dbReference type="ChEBI" id="CHEBI:30616"/>
        <dbReference type="ChEBI" id="CHEBI:43474"/>
        <dbReference type="ChEBI" id="CHEBI:456216"/>
        <dbReference type="EC" id="5.6.2.4"/>
    </reaction>
</comment>
<dbReference type="InterPro" id="IPR000212">
    <property type="entry name" value="DNA_helicase_UvrD/REP"/>
</dbReference>
<keyword evidence="3 10" id="KW-0378">Hydrolase</keyword>
<name>W4QTX5_HALA3</name>
<evidence type="ECO:0000256" key="5">
    <source>
        <dbReference type="ARBA" id="ARBA00022840"/>
    </source>
</evidence>
<feature type="domain" description="UvrD-like helicase ATP-binding" evidence="11">
    <location>
        <begin position="5"/>
        <end position="290"/>
    </location>
</feature>
<organism evidence="12 13">
    <name type="scientific">Halalkalibacter akibai (strain ATCC 43226 / DSM 21942 / CIP 109018 / JCM 9157 / 1139)</name>
    <name type="common">Bacillus akibai</name>
    <dbReference type="NCBI Taxonomy" id="1236973"/>
    <lineage>
        <taxon>Bacteria</taxon>
        <taxon>Bacillati</taxon>
        <taxon>Bacillota</taxon>
        <taxon>Bacilli</taxon>
        <taxon>Bacillales</taxon>
        <taxon>Bacillaceae</taxon>
        <taxon>Halalkalibacter</taxon>
    </lineage>
</organism>
<gene>
    <name evidence="12" type="ORF">JCM9157_2732</name>
</gene>
<dbReference type="EMBL" id="BAUV01000020">
    <property type="protein sequence ID" value="GAE35615.1"/>
    <property type="molecule type" value="Genomic_DNA"/>
</dbReference>
<dbReference type="OrthoDB" id="9765670at2"/>
<reference evidence="12 13" key="1">
    <citation type="journal article" date="2014" name="Genome Announc.">
        <title>Draft Genome Sequences of Three Alkaliphilic Bacillus Strains, Bacillus wakoensis JCM 9140T, Bacillus akibai JCM 9157T, and Bacillus hemicellulosilyticus JCM 9152T.</title>
        <authorList>
            <person name="Yuki M."/>
            <person name="Oshima K."/>
            <person name="Suda W."/>
            <person name="Oshida Y."/>
            <person name="Kitamura K."/>
            <person name="Iida T."/>
            <person name="Hattori M."/>
            <person name="Ohkuma M."/>
        </authorList>
    </citation>
    <scope>NUCLEOTIDE SEQUENCE [LARGE SCALE GENOMIC DNA]</scope>
    <source>
        <strain evidence="12 13">JCM 9157</strain>
    </source>
</reference>
<dbReference type="PROSITE" id="PS51198">
    <property type="entry name" value="UVRD_HELICASE_ATP_BIND"/>
    <property type="match status" value="1"/>
</dbReference>
<dbReference type="GO" id="GO:0043138">
    <property type="term" value="F:3'-5' DNA helicase activity"/>
    <property type="evidence" value="ECO:0007669"/>
    <property type="project" value="UniProtKB-EC"/>
</dbReference>
<keyword evidence="2 10" id="KW-0547">Nucleotide-binding</keyword>
<evidence type="ECO:0000256" key="4">
    <source>
        <dbReference type="ARBA" id="ARBA00022806"/>
    </source>
</evidence>
<dbReference type="InterPro" id="IPR014016">
    <property type="entry name" value="UvrD-like_ATP-bd"/>
</dbReference>
<evidence type="ECO:0000256" key="6">
    <source>
        <dbReference type="ARBA" id="ARBA00023235"/>
    </source>
</evidence>
<dbReference type="SUPFAM" id="SSF52540">
    <property type="entry name" value="P-loop containing nucleoside triphosphate hydrolases"/>
    <property type="match status" value="1"/>
</dbReference>
<evidence type="ECO:0000313" key="13">
    <source>
        <dbReference type="Proteomes" id="UP000018896"/>
    </source>
</evidence>
<keyword evidence="4 10" id="KW-0347">Helicase</keyword>
<dbReference type="InterPro" id="IPR027417">
    <property type="entry name" value="P-loop_NTPase"/>
</dbReference>
<keyword evidence="5 10" id="KW-0067">ATP-binding</keyword>
<comment type="similarity">
    <text evidence="1">Belongs to the helicase family. UvrD subfamily.</text>
</comment>
<dbReference type="GO" id="GO:0005524">
    <property type="term" value="F:ATP binding"/>
    <property type="evidence" value="ECO:0007669"/>
    <property type="project" value="UniProtKB-UniRule"/>
</dbReference>
<evidence type="ECO:0000256" key="8">
    <source>
        <dbReference type="ARBA" id="ARBA00034808"/>
    </source>
</evidence>
<evidence type="ECO:0000256" key="2">
    <source>
        <dbReference type="ARBA" id="ARBA00022741"/>
    </source>
</evidence>
<comment type="caution">
    <text evidence="12">The sequence shown here is derived from an EMBL/GenBank/DDBJ whole genome shotgun (WGS) entry which is preliminary data.</text>
</comment>
<dbReference type="PANTHER" id="PTHR11070">
    <property type="entry name" value="UVRD / RECB / PCRA DNA HELICASE FAMILY MEMBER"/>
    <property type="match status" value="1"/>
</dbReference>